<dbReference type="SUPFAM" id="SSF81321">
    <property type="entry name" value="Family A G protein-coupled receptor-like"/>
    <property type="match status" value="1"/>
</dbReference>
<keyword evidence="5" id="KW-1185">Reference proteome</keyword>
<evidence type="ECO:0000313" key="4">
    <source>
        <dbReference type="EMBL" id="CAF1050885.1"/>
    </source>
</evidence>
<evidence type="ECO:0000313" key="5">
    <source>
        <dbReference type="Proteomes" id="UP000663832"/>
    </source>
</evidence>
<protein>
    <recommendedName>
        <fullName evidence="6">G-protein coupled receptors family 1 profile domain-containing protein</fullName>
    </recommendedName>
</protein>
<reference evidence="2" key="1">
    <citation type="submission" date="2021-02" db="EMBL/GenBank/DDBJ databases">
        <authorList>
            <person name="Nowell W R."/>
        </authorList>
    </citation>
    <scope>NUCLEOTIDE SEQUENCE</scope>
</reference>
<dbReference type="AlphaFoldDB" id="A0A814FGF0"/>
<evidence type="ECO:0008006" key="6">
    <source>
        <dbReference type="Google" id="ProtNLM"/>
    </source>
</evidence>
<dbReference type="EMBL" id="CAJNOM010000085">
    <property type="protein sequence ID" value="CAF1012292.1"/>
    <property type="molecule type" value="Genomic_DNA"/>
</dbReference>
<evidence type="ECO:0000313" key="2">
    <source>
        <dbReference type="EMBL" id="CAF0981002.1"/>
    </source>
</evidence>
<feature type="transmembrane region" description="Helical" evidence="1">
    <location>
        <begin position="53"/>
        <end position="75"/>
    </location>
</feature>
<feature type="transmembrane region" description="Helical" evidence="1">
    <location>
        <begin position="24"/>
        <end position="46"/>
    </location>
</feature>
<dbReference type="EMBL" id="CAJNOM010000072">
    <property type="protein sequence ID" value="CAF0981002.1"/>
    <property type="molecule type" value="Genomic_DNA"/>
</dbReference>
<feature type="transmembrane region" description="Helical" evidence="1">
    <location>
        <begin position="158"/>
        <end position="184"/>
    </location>
</feature>
<dbReference type="Gene3D" id="1.20.1070.10">
    <property type="entry name" value="Rhodopsin 7-helix transmembrane proteins"/>
    <property type="match status" value="1"/>
</dbReference>
<evidence type="ECO:0000256" key="1">
    <source>
        <dbReference type="SAM" id="Phobius"/>
    </source>
</evidence>
<feature type="transmembrane region" description="Helical" evidence="1">
    <location>
        <begin position="190"/>
        <end position="210"/>
    </location>
</feature>
<keyword evidence="1" id="KW-0472">Membrane</keyword>
<keyword evidence="1" id="KW-1133">Transmembrane helix</keyword>
<accession>A0A814FGF0</accession>
<sequence length="233" mass="26836">MVSLTFTENSTKTSVEPWFIPCDIFMLICNILTITLTILFLILIILDKTYRTVPMVLVGNSCLTILCFACTMLGATSSTIEKDLKQIQYQDPLCIFFGYLMYATPTVQNYSILLQAIYRYLLIVHPTLRYVKRMNRVVTAISTLSRAQRELKMVRRTVILISILVTLFIPYQLFAIMSFFNFTIKYDFRIAFLFGDTGMLCVVIALFKFTDPLKTSLMKRINKWTNTTVAPLS</sequence>
<gene>
    <name evidence="4" type="ORF">BJG266_LOCUS18608</name>
    <name evidence="2" type="ORF">QVE165_LOCUS13861</name>
    <name evidence="3" type="ORF">QVE165_LOCUS15534</name>
</gene>
<keyword evidence="1" id="KW-0812">Transmembrane</keyword>
<evidence type="ECO:0000313" key="3">
    <source>
        <dbReference type="EMBL" id="CAF1012292.1"/>
    </source>
</evidence>
<dbReference type="Proteomes" id="UP000663877">
    <property type="component" value="Unassembled WGS sequence"/>
</dbReference>
<dbReference type="EMBL" id="CAJNOI010000096">
    <property type="protein sequence ID" value="CAF1050885.1"/>
    <property type="molecule type" value="Genomic_DNA"/>
</dbReference>
<organism evidence="2 5">
    <name type="scientific">Adineta steineri</name>
    <dbReference type="NCBI Taxonomy" id="433720"/>
    <lineage>
        <taxon>Eukaryota</taxon>
        <taxon>Metazoa</taxon>
        <taxon>Spiralia</taxon>
        <taxon>Gnathifera</taxon>
        <taxon>Rotifera</taxon>
        <taxon>Eurotatoria</taxon>
        <taxon>Bdelloidea</taxon>
        <taxon>Adinetida</taxon>
        <taxon>Adinetidae</taxon>
        <taxon>Adineta</taxon>
    </lineage>
</organism>
<dbReference type="Proteomes" id="UP000663832">
    <property type="component" value="Unassembled WGS sequence"/>
</dbReference>
<name>A0A814FGF0_9BILA</name>
<comment type="caution">
    <text evidence="2">The sequence shown here is derived from an EMBL/GenBank/DDBJ whole genome shotgun (WGS) entry which is preliminary data.</text>
</comment>
<proteinExistence type="predicted"/>